<dbReference type="CDD" id="cd08432">
    <property type="entry name" value="PBP2_GcdR_TrpI_HvrB_AmpR_like"/>
    <property type="match status" value="1"/>
</dbReference>
<evidence type="ECO:0000256" key="2">
    <source>
        <dbReference type="ARBA" id="ARBA00023015"/>
    </source>
</evidence>
<keyword evidence="4" id="KW-0804">Transcription</keyword>
<dbReference type="Proteomes" id="UP000078507">
    <property type="component" value="Unassembled WGS sequence"/>
</dbReference>
<proteinExistence type="inferred from homology"/>
<evidence type="ECO:0000256" key="1">
    <source>
        <dbReference type="ARBA" id="ARBA00009437"/>
    </source>
</evidence>
<dbReference type="InterPro" id="IPR036390">
    <property type="entry name" value="WH_DNA-bd_sf"/>
</dbReference>
<comment type="similarity">
    <text evidence="1">Belongs to the LysR transcriptional regulatory family.</text>
</comment>
<evidence type="ECO:0000313" key="7">
    <source>
        <dbReference type="Proteomes" id="UP000078507"/>
    </source>
</evidence>
<dbReference type="InterPro" id="IPR000847">
    <property type="entry name" value="LysR_HTH_N"/>
</dbReference>
<dbReference type="PRINTS" id="PR00039">
    <property type="entry name" value="HTHLYSR"/>
</dbReference>
<dbReference type="GO" id="GO:0043565">
    <property type="term" value="F:sequence-specific DNA binding"/>
    <property type="evidence" value="ECO:0007669"/>
    <property type="project" value="TreeGrafter"/>
</dbReference>
<comment type="caution">
    <text evidence="6">The sequence shown here is derived from an EMBL/GenBank/DDBJ whole genome shotgun (WGS) entry which is preliminary data.</text>
</comment>
<dbReference type="AlphaFoldDB" id="A0A178Y8M3"/>
<dbReference type="GO" id="GO:0006351">
    <property type="term" value="P:DNA-templated transcription"/>
    <property type="evidence" value="ECO:0007669"/>
    <property type="project" value="TreeGrafter"/>
</dbReference>
<evidence type="ECO:0000313" key="6">
    <source>
        <dbReference type="EMBL" id="OAP43871.1"/>
    </source>
</evidence>
<dbReference type="RefSeq" id="WP_066875786.1">
    <property type="nucleotide sequence ID" value="NZ_LNQB01000076.1"/>
</dbReference>
<dbReference type="Pfam" id="PF00126">
    <property type="entry name" value="HTH_1"/>
    <property type="match status" value="1"/>
</dbReference>
<dbReference type="InterPro" id="IPR058163">
    <property type="entry name" value="LysR-type_TF_proteobact-type"/>
</dbReference>
<dbReference type="InterPro" id="IPR036388">
    <property type="entry name" value="WH-like_DNA-bd_sf"/>
</dbReference>
<dbReference type="FunFam" id="1.10.10.10:FF:000001">
    <property type="entry name" value="LysR family transcriptional regulator"/>
    <property type="match status" value="1"/>
</dbReference>
<evidence type="ECO:0000256" key="4">
    <source>
        <dbReference type="ARBA" id="ARBA00023163"/>
    </source>
</evidence>
<dbReference type="Gene3D" id="1.10.10.10">
    <property type="entry name" value="Winged helix-like DNA-binding domain superfamily/Winged helix DNA-binding domain"/>
    <property type="match status" value="1"/>
</dbReference>
<gene>
    <name evidence="6" type="ORF">ATB98_08295</name>
</gene>
<dbReference type="SUPFAM" id="SSF53850">
    <property type="entry name" value="Periplasmic binding protein-like II"/>
    <property type="match status" value="1"/>
</dbReference>
<organism evidence="6 7">
    <name type="scientific">Sinorhizobium saheli</name>
    <dbReference type="NCBI Taxonomy" id="36856"/>
    <lineage>
        <taxon>Bacteria</taxon>
        <taxon>Pseudomonadati</taxon>
        <taxon>Pseudomonadota</taxon>
        <taxon>Alphaproteobacteria</taxon>
        <taxon>Hyphomicrobiales</taxon>
        <taxon>Rhizobiaceae</taxon>
        <taxon>Sinorhizobium/Ensifer group</taxon>
        <taxon>Sinorhizobium</taxon>
    </lineage>
</organism>
<evidence type="ECO:0000259" key="5">
    <source>
        <dbReference type="PROSITE" id="PS50931"/>
    </source>
</evidence>
<sequence length="294" mass="32788">MLNMISLSSMRIFESAARLGSFRAAAEELRLSPSAISHAITRLERDLGASLFERTTRNVELTLAGQTLLTHASNAFEELRRGVELISSKKAQLLRVHCAPSFAAQVLSPRLPLFLKENPGIEVRFAASTAYARFVDGLFDADIVYGEPLDREGLIVIPLGEEIVAPLCSPEVARRLDSPRDLLRQPLIRSDLKRIQWIDWFEANDLGRPPAPTMSFDRSFLAVDAAANGLGVALESDVLARRELENGKLVRPFAGRCRDTRYIGHYLAYPKSGSQRRLARIFAEWLTRIMQSGI</sequence>
<protein>
    <submittedName>
        <fullName evidence="6">LysR family transcriptional regulator</fullName>
    </submittedName>
</protein>
<dbReference type="Gene3D" id="3.40.190.10">
    <property type="entry name" value="Periplasmic binding protein-like II"/>
    <property type="match status" value="2"/>
</dbReference>
<name>A0A178Y8M3_SINSA</name>
<dbReference type="STRING" id="36856.ATB98_08295"/>
<keyword evidence="3" id="KW-0238">DNA-binding</keyword>
<dbReference type="InterPro" id="IPR005119">
    <property type="entry name" value="LysR_subst-bd"/>
</dbReference>
<keyword evidence="2" id="KW-0805">Transcription regulation</keyword>
<evidence type="ECO:0000256" key="3">
    <source>
        <dbReference type="ARBA" id="ARBA00023125"/>
    </source>
</evidence>
<dbReference type="EMBL" id="LNQB01000076">
    <property type="protein sequence ID" value="OAP43871.1"/>
    <property type="molecule type" value="Genomic_DNA"/>
</dbReference>
<dbReference type="Pfam" id="PF03466">
    <property type="entry name" value="LysR_substrate"/>
    <property type="match status" value="1"/>
</dbReference>
<keyword evidence="7" id="KW-1185">Reference proteome</keyword>
<accession>A0A178Y8M3</accession>
<feature type="domain" description="HTH lysR-type" evidence="5">
    <location>
        <begin position="5"/>
        <end position="62"/>
    </location>
</feature>
<dbReference type="PANTHER" id="PTHR30537:SF58">
    <property type="entry name" value="HTH-TYPE TRANSCRIPTIONAL REGULATOR PERR"/>
    <property type="match status" value="1"/>
</dbReference>
<dbReference type="PANTHER" id="PTHR30537">
    <property type="entry name" value="HTH-TYPE TRANSCRIPTIONAL REGULATOR"/>
    <property type="match status" value="1"/>
</dbReference>
<reference evidence="6 7" key="1">
    <citation type="submission" date="2015-11" db="EMBL/GenBank/DDBJ databases">
        <title>Ensifer anhuiense sp. nov., an effective nitrogen fixation bacterium with Glycine soja.</title>
        <authorList>
            <person name="Yan H."/>
            <person name="Chen W."/>
        </authorList>
    </citation>
    <scope>NUCLEOTIDE SEQUENCE [LARGE SCALE GENOMIC DNA]</scope>
    <source>
        <strain evidence="6 7">LMG 7837</strain>
    </source>
</reference>
<dbReference type="OrthoDB" id="9793571at2"/>
<dbReference type="SUPFAM" id="SSF46785">
    <property type="entry name" value="Winged helix' DNA-binding domain"/>
    <property type="match status" value="1"/>
</dbReference>
<dbReference type="GO" id="GO:0003700">
    <property type="term" value="F:DNA-binding transcription factor activity"/>
    <property type="evidence" value="ECO:0007669"/>
    <property type="project" value="InterPro"/>
</dbReference>
<dbReference type="PROSITE" id="PS50931">
    <property type="entry name" value="HTH_LYSR"/>
    <property type="match status" value="1"/>
</dbReference>